<dbReference type="HOGENOM" id="CLU_055491_6_1_1"/>
<dbReference type="PANTHER" id="PTHR33337:SF33">
    <property type="entry name" value="CENP-V_GFA DOMAIN-CONTAINING PROTEIN"/>
    <property type="match status" value="1"/>
</dbReference>
<dbReference type="SUPFAM" id="SSF51316">
    <property type="entry name" value="Mss4-like"/>
    <property type="match status" value="1"/>
</dbReference>
<accession>W9ZLW5</accession>
<evidence type="ECO:0000259" key="5">
    <source>
        <dbReference type="Pfam" id="PF04828"/>
    </source>
</evidence>
<feature type="non-terminal residue" evidence="6">
    <location>
        <position position="1"/>
    </location>
</feature>
<dbReference type="InterPro" id="IPR011057">
    <property type="entry name" value="Mss4-like_sf"/>
</dbReference>
<evidence type="ECO:0000313" key="6">
    <source>
        <dbReference type="EMBL" id="EXJ95479.1"/>
    </source>
</evidence>
<proteinExistence type="inferred from homology"/>
<dbReference type="OrthoDB" id="406544at2759"/>
<comment type="similarity">
    <text evidence="1">Belongs to the Gfa family.</text>
</comment>
<reference evidence="6 7" key="1">
    <citation type="submission" date="2013-03" db="EMBL/GenBank/DDBJ databases">
        <title>The Genome Sequence of Capronia coronata CBS 617.96.</title>
        <authorList>
            <consortium name="The Broad Institute Genomics Platform"/>
            <person name="Cuomo C."/>
            <person name="de Hoog S."/>
            <person name="Gorbushina A."/>
            <person name="Walker B."/>
            <person name="Young S.K."/>
            <person name="Zeng Q."/>
            <person name="Gargeya S."/>
            <person name="Fitzgerald M."/>
            <person name="Haas B."/>
            <person name="Abouelleil A."/>
            <person name="Allen A.W."/>
            <person name="Alvarado L."/>
            <person name="Arachchi H.M."/>
            <person name="Berlin A.M."/>
            <person name="Chapman S.B."/>
            <person name="Gainer-Dewar J."/>
            <person name="Goldberg J."/>
            <person name="Griggs A."/>
            <person name="Gujja S."/>
            <person name="Hansen M."/>
            <person name="Howarth C."/>
            <person name="Imamovic A."/>
            <person name="Ireland A."/>
            <person name="Larimer J."/>
            <person name="McCowan C."/>
            <person name="Murphy C."/>
            <person name="Pearson M."/>
            <person name="Poon T.W."/>
            <person name="Priest M."/>
            <person name="Roberts A."/>
            <person name="Saif S."/>
            <person name="Shea T."/>
            <person name="Sisk P."/>
            <person name="Sykes S."/>
            <person name="Wortman J."/>
            <person name="Nusbaum C."/>
            <person name="Birren B."/>
        </authorList>
    </citation>
    <scope>NUCLEOTIDE SEQUENCE [LARGE SCALE GENOMIC DNA]</scope>
    <source>
        <strain evidence="6 7">CBS 617.96</strain>
    </source>
</reference>
<dbReference type="GO" id="GO:0046872">
    <property type="term" value="F:metal ion binding"/>
    <property type="evidence" value="ECO:0007669"/>
    <property type="project" value="UniProtKB-KW"/>
</dbReference>
<dbReference type="GeneID" id="19155507"/>
<evidence type="ECO:0000313" key="7">
    <source>
        <dbReference type="Proteomes" id="UP000019484"/>
    </source>
</evidence>
<keyword evidence="2" id="KW-0479">Metal-binding</keyword>
<dbReference type="AlphaFoldDB" id="W9ZLW5"/>
<evidence type="ECO:0000256" key="2">
    <source>
        <dbReference type="ARBA" id="ARBA00022723"/>
    </source>
</evidence>
<dbReference type="eggNOG" id="ENOG502SV9S">
    <property type="taxonomic scope" value="Eukaryota"/>
</dbReference>
<keyword evidence="7" id="KW-1185">Reference proteome</keyword>
<dbReference type="RefSeq" id="XP_007719708.1">
    <property type="nucleotide sequence ID" value="XM_007721518.1"/>
</dbReference>
<gene>
    <name evidence="6" type="ORF">A1O1_00601</name>
</gene>
<comment type="caution">
    <text evidence="6">The sequence shown here is derived from an EMBL/GenBank/DDBJ whole genome shotgun (WGS) entry which is preliminary data.</text>
</comment>
<sequence length="134" mass="15372">SSCRWCQRETGSSFALNAMIETDRLNLLGSEPEWITVPSESGAGQSIARCPQCRIAVWSVYLYNLASVQQRLRIVRVGTLDKPGLLSPDIHIWTSEKQPWIVLQSDAVAFQDGTYERRQFWSQESLKRREKVEE</sequence>
<feature type="domain" description="CENP-V/GFA" evidence="5">
    <location>
        <begin position="3"/>
        <end position="95"/>
    </location>
</feature>
<name>W9ZLW5_9EURO</name>
<dbReference type="Gene3D" id="3.90.1590.10">
    <property type="entry name" value="glutathione-dependent formaldehyde- activating enzyme (gfa)"/>
    <property type="match status" value="1"/>
</dbReference>
<dbReference type="STRING" id="1182541.W9ZLW5"/>
<dbReference type="InterPro" id="IPR006913">
    <property type="entry name" value="CENP-V/GFA"/>
</dbReference>
<evidence type="ECO:0000256" key="4">
    <source>
        <dbReference type="ARBA" id="ARBA00023239"/>
    </source>
</evidence>
<organism evidence="6 7">
    <name type="scientific">Capronia coronata CBS 617.96</name>
    <dbReference type="NCBI Taxonomy" id="1182541"/>
    <lineage>
        <taxon>Eukaryota</taxon>
        <taxon>Fungi</taxon>
        <taxon>Dikarya</taxon>
        <taxon>Ascomycota</taxon>
        <taxon>Pezizomycotina</taxon>
        <taxon>Eurotiomycetes</taxon>
        <taxon>Chaetothyriomycetidae</taxon>
        <taxon>Chaetothyriales</taxon>
        <taxon>Herpotrichiellaceae</taxon>
        <taxon>Capronia</taxon>
    </lineage>
</organism>
<keyword evidence="4" id="KW-0456">Lyase</keyword>
<dbReference type="Pfam" id="PF04828">
    <property type="entry name" value="GFA"/>
    <property type="match status" value="1"/>
</dbReference>
<protein>
    <recommendedName>
        <fullName evidence="5">CENP-V/GFA domain-containing protein</fullName>
    </recommendedName>
</protein>
<dbReference type="PANTHER" id="PTHR33337">
    <property type="entry name" value="GFA DOMAIN-CONTAINING PROTEIN"/>
    <property type="match status" value="1"/>
</dbReference>
<keyword evidence="3" id="KW-0862">Zinc</keyword>
<dbReference type="Proteomes" id="UP000019484">
    <property type="component" value="Unassembled WGS sequence"/>
</dbReference>
<dbReference type="GO" id="GO:0016846">
    <property type="term" value="F:carbon-sulfur lyase activity"/>
    <property type="evidence" value="ECO:0007669"/>
    <property type="project" value="InterPro"/>
</dbReference>
<evidence type="ECO:0000256" key="3">
    <source>
        <dbReference type="ARBA" id="ARBA00022833"/>
    </source>
</evidence>
<evidence type="ECO:0000256" key="1">
    <source>
        <dbReference type="ARBA" id="ARBA00005495"/>
    </source>
</evidence>
<feature type="non-terminal residue" evidence="6">
    <location>
        <position position="134"/>
    </location>
</feature>
<dbReference type="EMBL" id="AMWN01000001">
    <property type="protein sequence ID" value="EXJ95479.1"/>
    <property type="molecule type" value="Genomic_DNA"/>
</dbReference>